<evidence type="ECO:0000313" key="2">
    <source>
        <dbReference type="Proteomes" id="UP000018721"/>
    </source>
</evidence>
<protein>
    <submittedName>
        <fullName evidence="1">Uncharacterized protein</fullName>
    </submittedName>
</protein>
<gene>
    <name evidence="1" type="ORF">F443_13635</name>
</gene>
<dbReference type="AlphaFoldDB" id="V9EPC1"/>
<name>V9EPC1_PHYNI</name>
<proteinExistence type="predicted"/>
<dbReference type="Proteomes" id="UP000018721">
    <property type="component" value="Unassembled WGS sequence"/>
</dbReference>
<sequence length="99" mass="11441">MQNLPELKRLQRLDEAENNALKKLCQHSSIFTGCGKPTEQTKPRPFARMFFIRALSDECSHRQQTQDDRMIVFRHEAQSDNMGVEVMNLADSDQSEADE</sequence>
<reference evidence="1 2" key="1">
    <citation type="submission" date="2013-11" db="EMBL/GenBank/DDBJ databases">
        <title>The Genome Sequence of Phytophthora parasitica P1569.</title>
        <authorList>
            <consortium name="The Broad Institute Genomics Platform"/>
            <person name="Russ C."/>
            <person name="Tyler B."/>
            <person name="Panabieres F."/>
            <person name="Shan W."/>
            <person name="Tripathy S."/>
            <person name="Grunwald N."/>
            <person name="Machado M."/>
            <person name="Johnson C.S."/>
            <person name="Arredondo F."/>
            <person name="Hong C."/>
            <person name="Coffey M."/>
            <person name="Young S.K."/>
            <person name="Zeng Q."/>
            <person name="Gargeya S."/>
            <person name="Fitzgerald M."/>
            <person name="Abouelleil A."/>
            <person name="Alvarado L."/>
            <person name="Chapman S.B."/>
            <person name="Gainer-Dewar J."/>
            <person name="Goldberg J."/>
            <person name="Griggs A."/>
            <person name="Gujja S."/>
            <person name="Hansen M."/>
            <person name="Howarth C."/>
            <person name="Imamovic A."/>
            <person name="Ireland A."/>
            <person name="Larimer J."/>
            <person name="McCowan C."/>
            <person name="Murphy C."/>
            <person name="Pearson M."/>
            <person name="Poon T.W."/>
            <person name="Priest M."/>
            <person name="Roberts A."/>
            <person name="Saif S."/>
            <person name="Shea T."/>
            <person name="Sykes S."/>
            <person name="Wortman J."/>
            <person name="Nusbaum C."/>
            <person name="Birren B."/>
        </authorList>
    </citation>
    <scope>NUCLEOTIDE SEQUENCE [LARGE SCALE GENOMIC DNA]</scope>
    <source>
        <strain evidence="1 2">P1569</strain>
    </source>
</reference>
<dbReference type="HOGENOM" id="CLU_2325352_0_0_1"/>
<dbReference type="EMBL" id="ANIZ01002377">
    <property type="protein sequence ID" value="ETI41110.1"/>
    <property type="molecule type" value="Genomic_DNA"/>
</dbReference>
<organism evidence="1 2">
    <name type="scientific">Phytophthora nicotianae P1569</name>
    <dbReference type="NCBI Taxonomy" id="1317065"/>
    <lineage>
        <taxon>Eukaryota</taxon>
        <taxon>Sar</taxon>
        <taxon>Stramenopiles</taxon>
        <taxon>Oomycota</taxon>
        <taxon>Peronosporomycetes</taxon>
        <taxon>Peronosporales</taxon>
        <taxon>Peronosporaceae</taxon>
        <taxon>Phytophthora</taxon>
    </lineage>
</organism>
<comment type="caution">
    <text evidence="1">The sequence shown here is derived from an EMBL/GenBank/DDBJ whole genome shotgun (WGS) entry which is preliminary data.</text>
</comment>
<keyword evidence="2" id="KW-1185">Reference proteome</keyword>
<evidence type="ECO:0000313" key="1">
    <source>
        <dbReference type="EMBL" id="ETI41110.1"/>
    </source>
</evidence>
<accession>V9EPC1</accession>